<evidence type="ECO:0000256" key="1">
    <source>
        <dbReference type="ARBA" id="ARBA00022737"/>
    </source>
</evidence>
<organism evidence="6 7">
    <name type="scientific">Entamoeba invadens IP1</name>
    <dbReference type="NCBI Taxonomy" id="370355"/>
    <lineage>
        <taxon>Eukaryota</taxon>
        <taxon>Amoebozoa</taxon>
        <taxon>Evosea</taxon>
        <taxon>Archamoebae</taxon>
        <taxon>Mastigamoebida</taxon>
        <taxon>Entamoebidae</taxon>
        <taxon>Entamoeba</taxon>
    </lineage>
</organism>
<dbReference type="CDD" id="cd21184">
    <property type="entry name" value="CH_FLN-like_rpt2"/>
    <property type="match status" value="1"/>
</dbReference>
<keyword evidence="1" id="KW-0677">Repeat</keyword>
<keyword evidence="7" id="KW-1185">Reference proteome</keyword>
<proteinExistence type="predicted"/>
<dbReference type="InterPro" id="IPR013783">
    <property type="entry name" value="Ig-like_fold"/>
</dbReference>
<dbReference type="EC" id="3.1.3.48" evidence="6"/>
<dbReference type="RefSeq" id="XP_004182963.1">
    <property type="nucleotide sequence ID" value="XM_004182915.1"/>
</dbReference>
<dbReference type="GO" id="GO:0004725">
    <property type="term" value="F:protein tyrosine phosphatase activity"/>
    <property type="evidence" value="ECO:0007669"/>
    <property type="project" value="UniProtKB-EC"/>
</dbReference>
<dbReference type="AlphaFoldDB" id="A0A0A1TUF1"/>
<dbReference type="PANTHER" id="PTHR38537">
    <property type="entry name" value="JITTERBUG, ISOFORM N"/>
    <property type="match status" value="1"/>
</dbReference>
<feature type="region of interest" description="Disordered" evidence="4">
    <location>
        <begin position="621"/>
        <end position="713"/>
    </location>
</feature>
<dbReference type="InterPro" id="IPR017868">
    <property type="entry name" value="Filamin/ABP280_repeat-like"/>
</dbReference>
<dbReference type="SUPFAM" id="SSF81296">
    <property type="entry name" value="E set domains"/>
    <property type="match status" value="5"/>
</dbReference>
<evidence type="ECO:0000313" key="6">
    <source>
        <dbReference type="EMBL" id="ELP83617.1"/>
    </source>
</evidence>
<dbReference type="InterPro" id="IPR001298">
    <property type="entry name" value="Filamin/ABP280_rpt"/>
</dbReference>
<dbReference type="InterPro" id="IPR014756">
    <property type="entry name" value="Ig_E-set"/>
</dbReference>
<evidence type="ECO:0000259" key="5">
    <source>
        <dbReference type="PROSITE" id="PS50021"/>
    </source>
</evidence>
<dbReference type="GeneID" id="14882607"/>
<feature type="repeat" description="Filamin" evidence="3">
    <location>
        <begin position="244"/>
        <end position="345"/>
    </location>
</feature>
<feature type="compositionally biased region" description="Basic and acidic residues" evidence="4">
    <location>
        <begin position="674"/>
        <end position="696"/>
    </location>
</feature>
<feature type="repeat" description="Filamin" evidence="3">
    <location>
        <begin position="347"/>
        <end position="448"/>
    </location>
</feature>
<dbReference type="PROSITE" id="PS50194">
    <property type="entry name" value="FILAMIN_REPEAT"/>
    <property type="match status" value="4"/>
</dbReference>
<dbReference type="InterPro" id="IPR036872">
    <property type="entry name" value="CH_dom_sf"/>
</dbReference>
<dbReference type="FunFam" id="2.60.40.10:FF:001987">
    <property type="entry name" value="Gelation factor"/>
    <property type="match status" value="1"/>
</dbReference>
<dbReference type="GO" id="GO:0030036">
    <property type="term" value="P:actin cytoskeleton organization"/>
    <property type="evidence" value="ECO:0007669"/>
    <property type="project" value="InterPro"/>
</dbReference>
<dbReference type="Proteomes" id="UP000014680">
    <property type="component" value="Unassembled WGS sequence"/>
</dbReference>
<dbReference type="InterPro" id="IPR001715">
    <property type="entry name" value="CH_dom"/>
</dbReference>
<dbReference type="EMBL" id="KB207254">
    <property type="protein sequence ID" value="ELP83617.1"/>
    <property type="molecule type" value="Genomic_DNA"/>
</dbReference>
<dbReference type="PROSITE" id="PS00020">
    <property type="entry name" value="ACTININ_2"/>
    <property type="match status" value="1"/>
</dbReference>
<evidence type="ECO:0000256" key="4">
    <source>
        <dbReference type="SAM" id="MobiDB-lite"/>
    </source>
</evidence>
<keyword evidence="6" id="KW-0378">Hydrolase</keyword>
<reference evidence="6 7" key="1">
    <citation type="submission" date="2012-10" db="EMBL/GenBank/DDBJ databases">
        <authorList>
            <person name="Zafar N."/>
            <person name="Inman J."/>
            <person name="Hall N."/>
            <person name="Lorenzi H."/>
            <person name="Caler E."/>
        </authorList>
    </citation>
    <scope>NUCLEOTIDE SEQUENCE [LARGE SCALE GENOMIC DNA]</scope>
    <source>
        <strain evidence="6 7">IP1</strain>
    </source>
</reference>
<feature type="domain" description="Calponin-homology (CH)" evidence="5">
    <location>
        <begin position="122"/>
        <end position="225"/>
    </location>
</feature>
<evidence type="ECO:0000313" key="7">
    <source>
        <dbReference type="Proteomes" id="UP000014680"/>
    </source>
</evidence>
<feature type="compositionally biased region" description="Acidic residues" evidence="4">
    <location>
        <begin position="650"/>
        <end position="661"/>
    </location>
</feature>
<dbReference type="Pfam" id="PF00307">
    <property type="entry name" value="CH"/>
    <property type="match status" value="2"/>
</dbReference>
<evidence type="ECO:0000256" key="2">
    <source>
        <dbReference type="ARBA" id="ARBA00023203"/>
    </source>
</evidence>
<dbReference type="OrthoDB" id="18740at2759"/>
<dbReference type="SMART" id="SM00033">
    <property type="entry name" value="CH"/>
    <property type="match status" value="2"/>
</dbReference>
<feature type="domain" description="Calponin-homology (CH)" evidence="5">
    <location>
        <begin position="10"/>
        <end position="115"/>
    </location>
</feature>
<dbReference type="KEGG" id="eiv:EIN_416960"/>
<protein>
    <submittedName>
        <fullName evidence="6">Gelation factor, putative</fullName>
        <ecNumber evidence="6">3.1.3.48</ecNumber>
    </submittedName>
</protein>
<name>A0A0A1TUF1_ENTIV</name>
<feature type="compositionally biased region" description="Basic and acidic residues" evidence="4">
    <location>
        <begin position="621"/>
        <end position="641"/>
    </location>
</feature>
<dbReference type="GO" id="GO:0051015">
    <property type="term" value="F:actin filament binding"/>
    <property type="evidence" value="ECO:0007669"/>
    <property type="project" value="InterPro"/>
</dbReference>
<dbReference type="Pfam" id="PF00630">
    <property type="entry name" value="Filamin"/>
    <property type="match status" value="5"/>
</dbReference>
<dbReference type="InterPro" id="IPR001589">
    <property type="entry name" value="Actinin_actin-bd_CS"/>
</dbReference>
<dbReference type="InterPro" id="IPR044801">
    <property type="entry name" value="Filamin"/>
</dbReference>
<feature type="repeat" description="Filamin" evidence="3">
    <location>
        <begin position="774"/>
        <end position="852"/>
    </location>
</feature>
<dbReference type="PANTHER" id="PTHR38537:SF8">
    <property type="entry name" value="FILAMIN-A"/>
    <property type="match status" value="1"/>
</dbReference>
<dbReference type="PROSITE" id="PS50021">
    <property type="entry name" value="CH"/>
    <property type="match status" value="2"/>
</dbReference>
<keyword evidence="2" id="KW-0009">Actin-binding</keyword>
<sequence>MADKQPQWVMTQKKTFTKWANVQLSGAFIIKDVEKDLDNGLILIALFEALRKMKVNFKYNRNPKMRVARLENTEQALKFIIADGVHLVNIDAQNICDGNLKLILGLLWTLILKYQISKNKMDASRNALLEWVNSKIAPNKINNFSKDWNSGDTLAQLIHALEPTFIDMDDTAKKEKGADRIRYGETIAEDKMNIPSIIDPEDMALPEPDELSVMAYVSYYRHYEAEKEKALGEAERLAREALLMKTPDPSKCLMAGPGLKTGEVLVPQVFTVTAKNCKNEQIPSGGVTWNAHVFDPEGKEVEITQKDNGDGTYEMTYIPLVPGKHKVEVAYEDKQLKQSPVTVLIEPAAADPNNTYADGAGVTECQAGTGPVEFVIHSMNKVNVAVPVTGAKYKVLIRAPSGEELKSEIKDNGDGTYTVNYSPIPGIDTVYITLLNQGIKDSPYKCKVFQDPSTACIGNSYAYGPGVEGKTSIDKTPMFRIQGVTPEGKKCTKGGDVFVVEVKDPKGKTQKPKVIDRNNGKYDVKYKAKVPGVYDVTVQLKNPENAEEFKDIKGSVYHPQIDDGVSAKKCTVTGQGIEEPNDQDDNIFVIKAKDFKGDDVPTGGHPFQVIIDQIKESDKAKAKKAKEAKEAKKKEEKKDDSSSSSSSDSSSDEEKEDDGAEDLFNMLTDDVEPDEKPAEEVAEEAPKETEEKKEEAKPEEEIEGKKVPQKTQGSIPCTVVDKEDGTYEVHYKAEAGEIKVKILLNNEKVAKSPYYLDVEEDADADESGVENFCFVVEAKNRRGQVQTDGKAKFTVDLDGPEGKLEDQKIKVKHLGEGKYFISYTLPSVKGDYNVNCKLNRRHIANSPFKQSVN</sequence>
<dbReference type="Gene3D" id="1.10.418.10">
    <property type="entry name" value="Calponin-like domain"/>
    <property type="match status" value="2"/>
</dbReference>
<dbReference type="PROSITE" id="PS00019">
    <property type="entry name" value="ACTININ_1"/>
    <property type="match status" value="1"/>
</dbReference>
<dbReference type="SMART" id="SM00557">
    <property type="entry name" value="IG_FLMN"/>
    <property type="match status" value="4"/>
</dbReference>
<feature type="repeat" description="Filamin" evidence="3">
    <location>
        <begin position="452"/>
        <end position="561"/>
    </location>
</feature>
<evidence type="ECO:0000256" key="3">
    <source>
        <dbReference type="PROSITE-ProRule" id="PRU00087"/>
    </source>
</evidence>
<dbReference type="SUPFAM" id="SSF47576">
    <property type="entry name" value="Calponin-homology domain, CH-domain"/>
    <property type="match status" value="1"/>
</dbReference>
<dbReference type="Gene3D" id="2.60.40.10">
    <property type="entry name" value="Immunoglobulins"/>
    <property type="match status" value="5"/>
</dbReference>
<dbReference type="VEuPathDB" id="AmoebaDB:EIN_416960"/>
<gene>
    <name evidence="6" type="ORF">EIN_416960</name>
</gene>
<accession>A0A0A1TUF1</accession>